<reference evidence="11 12" key="1">
    <citation type="submission" date="2019-06" db="EMBL/GenBank/DDBJ databases">
        <title>A chromosomal-level reference genome of Carpinus fangiana (Coryloideae, Betulaceae).</title>
        <authorList>
            <person name="Yang X."/>
            <person name="Wang Z."/>
            <person name="Zhang L."/>
            <person name="Hao G."/>
            <person name="Liu J."/>
            <person name="Yang Y."/>
        </authorList>
    </citation>
    <scope>NUCLEOTIDE SEQUENCE [LARGE SCALE GENOMIC DNA]</scope>
    <source>
        <strain evidence="11">Cfa_2016G</strain>
        <tissue evidence="11">Leaf</tissue>
    </source>
</reference>
<dbReference type="InterPro" id="IPR011990">
    <property type="entry name" value="TPR-like_helical_dom_sf"/>
</dbReference>
<dbReference type="EC" id="2.4.1.255" evidence="3"/>
<proteinExistence type="inferred from homology"/>
<keyword evidence="7 8" id="KW-0802">TPR repeat</keyword>
<evidence type="ECO:0000256" key="6">
    <source>
        <dbReference type="ARBA" id="ARBA00022737"/>
    </source>
</evidence>
<comment type="pathway">
    <text evidence="1">Protein modification; protein glycosylation.</text>
</comment>
<dbReference type="PANTHER" id="PTHR44998">
    <property type="match status" value="1"/>
</dbReference>
<dbReference type="Proteomes" id="UP000327013">
    <property type="component" value="Unassembled WGS sequence"/>
</dbReference>
<keyword evidence="4" id="KW-0328">Glycosyltransferase</keyword>
<dbReference type="FunFam" id="1.25.40.10:FF:000552">
    <property type="entry name" value="UDP-N-acetylglucosaminyltransferase (AFU_orthologue AFUA_1G03380)"/>
    <property type="match status" value="1"/>
</dbReference>
<evidence type="ECO:0000256" key="1">
    <source>
        <dbReference type="ARBA" id="ARBA00004922"/>
    </source>
</evidence>
<feature type="region of interest" description="Disordered" evidence="9">
    <location>
        <begin position="370"/>
        <end position="400"/>
    </location>
</feature>
<dbReference type="Gene3D" id="3.40.50.11380">
    <property type="match status" value="1"/>
</dbReference>
<keyword evidence="6" id="KW-0677">Repeat</keyword>
<dbReference type="Gene3D" id="1.25.40.10">
    <property type="entry name" value="Tetratricopeptide repeat domain"/>
    <property type="match status" value="3"/>
</dbReference>
<evidence type="ECO:0000259" key="10">
    <source>
        <dbReference type="Pfam" id="PF13844"/>
    </source>
</evidence>
<dbReference type="PANTHER" id="PTHR44998:SF1">
    <property type="entry name" value="UDP-N-ACETYLGLUCOSAMINE--PEPTIDE N-ACETYLGLUCOSAMINYLTRANSFERASE 110 KDA SUBUNIT"/>
    <property type="match status" value="1"/>
</dbReference>
<feature type="domain" description="O-GlcNAc transferase C-terminal" evidence="10">
    <location>
        <begin position="1377"/>
        <end position="1514"/>
    </location>
</feature>
<accession>A0A5N6KWF7</accession>
<dbReference type="Pfam" id="PF13844">
    <property type="entry name" value="Glyco_transf_41"/>
    <property type="match status" value="2"/>
</dbReference>
<feature type="region of interest" description="Disordered" evidence="9">
    <location>
        <begin position="622"/>
        <end position="655"/>
    </location>
</feature>
<keyword evidence="5" id="KW-0808">Transferase</keyword>
<feature type="domain" description="O-GlcNAc transferase C-terminal" evidence="10">
    <location>
        <begin position="1107"/>
        <end position="1289"/>
    </location>
</feature>
<dbReference type="Pfam" id="PF13181">
    <property type="entry name" value="TPR_8"/>
    <property type="match status" value="1"/>
</dbReference>
<feature type="region of interest" description="Disordered" evidence="9">
    <location>
        <begin position="1563"/>
        <end position="1583"/>
    </location>
</feature>
<evidence type="ECO:0000256" key="3">
    <source>
        <dbReference type="ARBA" id="ARBA00011970"/>
    </source>
</evidence>
<feature type="region of interest" description="Disordered" evidence="9">
    <location>
        <begin position="1"/>
        <end position="81"/>
    </location>
</feature>
<protein>
    <recommendedName>
        <fullName evidence="3">protein O-GlcNAc transferase</fullName>
        <ecNumber evidence="3">2.4.1.255</ecNumber>
    </recommendedName>
</protein>
<dbReference type="PROSITE" id="PS50005">
    <property type="entry name" value="TPR"/>
    <property type="match status" value="3"/>
</dbReference>
<comment type="similarity">
    <text evidence="2">Belongs to the glycosyltransferase 41 family. O-GlcNAc transferase subfamily.</text>
</comment>
<feature type="repeat" description="TPR" evidence="8">
    <location>
        <begin position="553"/>
        <end position="586"/>
    </location>
</feature>
<feature type="repeat" description="TPR" evidence="8">
    <location>
        <begin position="872"/>
        <end position="905"/>
    </location>
</feature>
<dbReference type="Gene3D" id="3.40.50.2000">
    <property type="entry name" value="Glycogen Phosphorylase B"/>
    <property type="match status" value="1"/>
</dbReference>
<evidence type="ECO:0000256" key="7">
    <source>
        <dbReference type="ARBA" id="ARBA00022803"/>
    </source>
</evidence>
<sequence length="1650" mass="182308">MAAQVQAPLQTQQHPPRIFRLDALENHDDAPRSWPRNASSNSRPRPPQFALPLRSTGQQDRPTPMGYAKPFARSETSSDDMLRRKTPAGILSGAYDGAPVGFGLEGVRATKHLVMQDPARQAYNRPQLTQLSTNVIPGHFSTGLKNHFATPASGQWLPPPVNPHTPIPPWFPYTPPSDTRTEQFNGSHGTRALQFDQYGHQQVMQPPLQTPLGPTVSNELGPYGPYWPNGTFVPYRPASARDQQWSQGGFAAPMAQVQAMKSGWGDSNWHGPSQSYGAAIDAPPRPGLHSATQNHHLPHMQNYTIIDPPAARSTGRRPVGSHSQHDNITLPATALGAGLDIANQQNPDPEALLRSAHQLYDHLVATVHSARRHGRRHSQPGTRPLRPDIYPVPSRRSSVNTRNTLAKEDLALHASGEMTPFADPFAAPGSHSQSLQLTHNHNLPHSYLASHAKSQDGLNHNRHQAGTGHPHRRLSQNMNQTFEGFGNLQINAPDLTNPASWNILFTLTSVIFKGGERWVDGMQLAGCMSYMLGDYESALDWNTTILEIEPEHVEVMSNLAATMLALGRRAEAESHWRRVVKFKPSHFEAVEHLVGLLCFDNRHKEAIQIIDFVQQSLKKEGVRGDCSPQSAQRYDQQQQQRHTSQNGTTPTRYAHSAQDNGRMMALIHAKGNVLYNMRDHFGAAKAFEEVVLIAVGQFEGSIAQLIKSITATLSKHDNQGGANDDILLLNPQQALHTARSCFPPHGCLPGLVDLPTPMALRAAVSVTSNSLLSLAKIFQDSMNPNSPASAISRQGCKVQDILALYYLSLSLQPSPSTANNVGILLASVESTTAQKQQSKGQWVHFPGVLSGSGVALALEYYRYGLGLDHKHAHLYTNFGSLLKDIGQLPRAIQMYEQAVACDGSFDIALANLANAVKDQGKVNEAIIYYKRAVEVNPKFAEAVCGLANALNSVCNWSGRGGILLAGGQLDRWHVGDKGELVDAKSLVTFKSGWIKRVVDIVDTQLKEGESWGRNLLQESQIESLSKQLALHQPTDEEQHDMTLSMQNLLRLWVGNSFEGARVVRLVERAIRQITWQWYQDKHVLKKERPLSKYARPSLPPGLTVPSAPTVLPFHTFTFPMTAKQIRLISQRNGLRVSCSTLRQSWLGKTVFNPPAPPSPQLIVGYVSSDFNNHPLAHLMQSVFGMHDTKRVKAICYATTSSDNSIHRQQIEREAPVFHDVSSWSVERIVWQIANDGCHILVNLNGYTRGARNEIFAARPAPIQMSFMGFAGTLGAEWCDYLLADEIAVPPSTLRPHRGNVTIQDLSQDETYSSMVEPENSDWVYAENIVYTRATFFCCDHARSSVPNFPSAAHPGSTFGDELSARAQMRFQLFPDLVPSTVILANFNQLYKIDPTTFRTWLRILGRLPNAILWLLRFPDAGEAHLRRTALAWAGPAVANRIRFTEVAPKAIHISRAAAADLFLDTPECNAHTTAADCLWSGTPLLTLPRYRWKMCSRMAASILAGALGVAADAAGRRAQLRSADPAAAERVRVWDELVVDSEEAYEATAIRLGESLRYSHAPPQHGAWSAGGGGAPVHGQPGRWEGECSGRLAEMRYTLFKARKERKAALFDTRRWVGDLEAAYEEVWARWVRGEGGDVWLRDEKICGEL</sequence>
<dbReference type="InterPro" id="IPR019734">
    <property type="entry name" value="TPR_rpt"/>
</dbReference>
<name>A0A5N6KWF7_9ROSI</name>
<keyword evidence="12" id="KW-1185">Reference proteome</keyword>
<feature type="repeat" description="TPR" evidence="8">
    <location>
        <begin position="906"/>
        <end position="939"/>
    </location>
</feature>
<feature type="compositionally biased region" description="Basic and acidic residues" evidence="9">
    <location>
        <begin position="19"/>
        <end position="31"/>
    </location>
</feature>
<dbReference type="InterPro" id="IPR029489">
    <property type="entry name" value="OGT/SEC/SPY_C"/>
</dbReference>
<evidence type="ECO:0000256" key="5">
    <source>
        <dbReference type="ARBA" id="ARBA00022679"/>
    </source>
</evidence>
<feature type="compositionally biased region" description="Low complexity" evidence="9">
    <location>
        <begin position="629"/>
        <end position="645"/>
    </location>
</feature>
<organism evidence="11 12">
    <name type="scientific">Carpinus fangiana</name>
    <dbReference type="NCBI Taxonomy" id="176857"/>
    <lineage>
        <taxon>Eukaryota</taxon>
        <taxon>Viridiplantae</taxon>
        <taxon>Streptophyta</taxon>
        <taxon>Embryophyta</taxon>
        <taxon>Tracheophyta</taxon>
        <taxon>Spermatophyta</taxon>
        <taxon>Magnoliopsida</taxon>
        <taxon>eudicotyledons</taxon>
        <taxon>Gunneridae</taxon>
        <taxon>Pentapetalae</taxon>
        <taxon>rosids</taxon>
        <taxon>fabids</taxon>
        <taxon>Fagales</taxon>
        <taxon>Betulaceae</taxon>
        <taxon>Carpinus</taxon>
    </lineage>
</organism>
<dbReference type="OrthoDB" id="421121at2759"/>
<dbReference type="SMART" id="SM00028">
    <property type="entry name" value="TPR"/>
    <property type="match status" value="5"/>
</dbReference>
<evidence type="ECO:0000256" key="9">
    <source>
        <dbReference type="SAM" id="MobiDB-lite"/>
    </source>
</evidence>
<dbReference type="SUPFAM" id="SSF48452">
    <property type="entry name" value="TPR-like"/>
    <property type="match status" value="2"/>
</dbReference>
<dbReference type="GO" id="GO:0097363">
    <property type="term" value="F:protein O-acetylglucosaminyltransferase activity"/>
    <property type="evidence" value="ECO:0007669"/>
    <property type="project" value="UniProtKB-EC"/>
</dbReference>
<evidence type="ECO:0000256" key="2">
    <source>
        <dbReference type="ARBA" id="ARBA00005386"/>
    </source>
</evidence>
<gene>
    <name evidence="11" type="ORF">FH972_023737</name>
</gene>
<evidence type="ECO:0000256" key="4">
    <source>
        <dbReference type="ARBA" id="ARBA00022676"/>
    </source>
</evidence>
<evidence type="ECO:0000313" key="12">
    <source>
        <dbReference type="Proteomes" id="UP000327013"/>
    </source>
</evidence>
<dbReference type="GO" id="GO:0006493">
    <property type="term" value="P:protein O-linked glycosylation"/>
    <property type="evidence" value="ECO:0007669"/>
    <property type="project" value="TreeGrafter"/>
</dbReference>
<feature type="region of interest" description="Disordered" evidence="9">
    <location>
        <begin position="453"/>
        <end position="473"/>
    </location>
</feature>
<dbReference type="FunFam" id="3.40.50.11380:FF:000004">
    <property type="entry name" value="UDP-N-acetylglucosaminyltransferase (AFU_orthologue AFUA_1G03380)"/>
    <property type="match status" value="1"/>
</dbReference>
<comment type="caution">
    <text evidence="11">The sequence shown here is derived from an EMBL/GenBank/DDBJ whole genome shotgun (WGS) entry which is preliminary data.</text>
</comment>
<evidence type="ECO:0000256" key="8">
    <source>
        <dbReference type="PROSITE-ProRule" id="PRU00339"/>
    </source>
</evidence>
<dbReference type="EMBL" id="VIBQ01000014">
    <property type="protein sequence ID" value="KAB8349722.1"/>
    <property type="molecule type" value="Genomic_DNA"/>
</dbReference>
<evidence type="ECO:0000313" key="11">
    <source>
        <dbReference type="EMBL" id="KAB8349722.1"/>
    </source>
</evidence>